<protein>
    <submittedName>
        <fullName evidence="2">FeoB-associated Cys-rich membrane protein</fullName>
    </submittedName>
</protein>
<gene>
    <name evidence="2" type="ORF">IAB89_10160</name>
</gene>
<dbReference type="EMBL" id="DVGZ01000109">
    <property type="protein sequence ID" value="HIR47997.1"/>
    <property type="molecule type" value="Genomic_DNA"/>
</dbReference>
<reference evidence="2" key="1">
    <citation type="submission" date="2020-10" db="EMBL/GenBank/DDBJ databases">
        <authorList>
            <person name="Gilroy R."/>
        </authorList>
    </citation>
    <scope>NUCLEOTIDE SEQUENCE</scope>
    <source>
        <strain evidence="2">ChiSxjej1B13-7958</strain>
    </source>
</reference>
<feature type="transmembrane region" description="Helical" evidence="1">
    <location>
        <begin position="18"/>
        <end position="37"/>
    </location>
</feature>
<name>A0A9D1ANS2_9FIRM</name>
<keyword evidence="1" id="KW-0472">Membrane</keyword>
<evidence type="ECO:0000256" key="1">
    <source>
        <dbReference type="SAM" id="Phobius"/>
    </source>
</evidence>
<evidence type="ECO:0000313" key="3">
    <source>
        <dbReference type="Proteomes" id="UP000824242"/>
    </source>
</evidence>
<keyword evidence="1" id="KW-1133">Transmembrane helix</keyword>
<evidence type="ECO:0000313" key="2">
    <source>
        <dbReference type="EMBL" id="HIR47997.1"/>
    </source>
</evidence>
<dbReference type="AlphaFoldDB" id="A0A9D1ANS2"/>
<dbReference type="Proteomes" id="UP000824242">
    <property type="component" value="Unassembled WGS sequence"/>
</dbReference>
<dbReference type="Pfam" id="PF12669">
    <property type="entry name" value="FeoB_associated"/>
    <property type="match status" value="1"/>
</dbReference>
<accession>A0A9D1ANS2</accession>
<keyword evidence="1" id="KW-0812">Transmembrane</keyword>
<organism evidence="2 3">
    <name type="scientific">Candidatus Caccousia avicola</name>
    <dbReference type="NCBI Taxonomy" id="2840721"/>
    <lineage>
        <taxon>Bacteria</taxon>
        <taxon>Bacillati</taxon>
        <taxon>Bacillota</taxon>
        <taxon>Clostridia</taxon>
        <taxon>Eubacteriales</taxon>
        <taxon>Oscillospiraceae</taxon>
        <taxon>Oscillospiraceae incertae sedis</taxon>
        <taxon>Candidatus Caccousia</taxon>
    </lineage>
</organism>
<proteinExistence type="predicted"/>
<sequence>MTAALSTLFFLSAWNGPTIVLALLIFLLFAVVVVHLVRNRKKGGCSCGGGCSGCAGACHCHSSSKTENK</sequence>
<comment type="caution">
    <text evidence="2">The sequence shown here is derived from an EMBL/GenBank/DDBJ whole genome shotgun (WGS) entry which is preliminary data.</text>
</comment>
<reference evidence="2" key="2">
    <citation type="journal article" date="2021" name="PeerJ">
        <title>Extensive microbial diversity within the chicken gut microbiome revealed by metagenomics and culture.</title>
        <authorList>
            <person name="Gilroy R."/>
            <person name="Ravi A."/>
            <person name="Getino M."/>
            <person name="Pursley I."/>
            <person name="Horton D.L."/>
            <person name="Alikhan N.F."/>
            <person name="Baker D."/>
            <person name="Gharbi K."/>
            <person name="Hall N."/>
            <person name="Watson M."/>
            <person name="Adriaenssens E.M."/>
            <person name="Foster-Nyarko E."/>
            <person name="Jarju S."/>
            <person name="Secka A."/>
            <person name="Antonio M."/>
            <person name="Oren A."/>
            <person name="Chaudhuri R.R."/>
            <person name="La Ragione R."/>
            <person name="Hildebrand F."/>
            <person name="Pallen M.J."/>
        </authorList>
    </citation>
    <scope>NUCLEOTIDE SEQUENCE</scope>
    <source>
        <strain evidence="2">ChiSxjej1B13-7958</strain>
    </source>
</reference>